<dbReference type="Proteomes" id="UP000054549">
    <property type="component" value="Unassembled WGS sequence"/>
</dbReference>
<feature type="region of interest" description="Disordered" evidence="1">
    <location>
        <begin position="1"/>
        <end position="266"/>
    </location>
</feature>
<evidence type="ECO:0000313" key="3">
    <source>
        <dbReference type="EMBL" id="KIL55035.1"/>
    </source>
</evidence>
<evidence type="ECO:0000313" key="4">
    <source>
        <dbReference type="Proteomes" id="UP000054549"/>
    </source>
</evidence>
<dbReference type="Pfam" id="PF20149">
    <property type="entry name" value="DUF6532"/>
    <property type="match status" value="1"/>
</dbReference>
<dbReference type="AlphaFoldDB" id="A0A0C2RXK7"/>
<feature type="domain" description="DUF6532" evidence="2">
    <location>
        <begin position="396"/>
        <end position="540"/>
    </location>
</feature>
<reference evidence="3 4" key="1">
    <citation type="submission" date="2014-04" db="EMBL/GenBank/DDBJ databases">
        <title>Evolutionary Origins and Diversification of the Mycorrhizal Mutualists.</title>
        <authorList>
            <consortium name="DOE Joint Genome Institute"/>
            <consortium name="Mycorrhizal Genomics Consortium"/>
            <person name="Kohler A."/>
            <person name="Kuo A."/>
            <person name="Nagy L.G."/>
            <person name="Floudas D."/>
            <person name="Copeland A."/>
            <person name="Barry K.W."/>
            <person name="Cichocki N."/>
            <person name="Veneault-Fourrey C."/>
            <person name="LaButti K."/>
            <person name="Lindquist E.A."/>
            <person name="Lipzen A."/>
            <person name="Lundell T."/>
            <person name="Morin E."/>
            <person name="Murat C."/>
            <person name="Riley R."/>
            <person name="Ohm R."/>
            <person name="Sun H."/>
            <person name="Tunlid A."/>
            <person name="Henrissat B."/>
            <person name="Grigoriev I.V."/>
            <person name="Hibbett D.S."/>
            <person name="Martin F."/>
        </authorList>
    </citation>
    <scope>NUCLEOTIDE SEQUENCE [LARGE SCALE GENOMIC DNA]</scope>
    <source>
        <strain evidence="3 4">Koide BX008</strain>
    </source>
</reference>
<protein>
    <recommendedName>
        <fullName evidence="2">DUF6532 domain-containing protein</fullName>
    </recommendedName>
</protein>
<keyword evidence="4" id="KW-1185">Reference proteome</keyword>
<dbReference type="InParanoid" id="A0A0C2RXK7"/>
<dbReference type="HOGENOM" id="CLU_028193_0_0_1"/>
<dbReference type="InterPro" id="IPR045341">
    <property type="entry name" value="DUF6532"/>
</dbReference>
<feature type="compositionally biased region" description="Basic and acidic residues" evidence="1">
    <location>
        <begin position="30"/>
        <end position="56"/>
    </location>
</feature>
<name>A0A0C2RXK7_AMAMK</name>
<dbReference type="EMBL" id="KN818577">
    <property type="protein sequence ID" value="KIL55035.1"/>
    <property type="molecule type" value="Genomic_DNA"/>
</dbReference>
<organism evidence="3 4">
    <name type="scientific">Amanita muscaria (strain Koide BX008)</name>
    <dbReference type="NCBI Taxonomy" id="946122"/>
    <lineage>
        <taxon>Eukaryota</taxon>
        <taxon>Fungi</taxon>
        <taxon>Dikarya</taxon>
        <taxon>Basidiomycota</taxon>
        <taxon>Agaricomycotina</taxon>
        <taxon>Agaricomycetes</taxon>
        <taxon>Agaricomycetidae</taxon>
        <taxon>Agaricales</taxon>
        <taxon>Pluteineae</taxon>
        <taxon>Amanitaceae</taxon>
        <taxon>Amanita</taxon>
    </lineage>
</organism>
<accession>A0A0C2RXK7</accession>
<evidence type="ECO:0000259" key="2">
    <source>
        <dbReference type="Pfam" id="PF20149"/>
    </source>
</evidence>
<gene>
    <name evidence="3" type="ORF">M378DRAFT_182338</name>
</gene>
<evidence type="ECO:0000256" key="1">
    <source>
        <dbReference type="SAM" id="MobiDB-lite"/>
    </source>
</evidence>
<feature type="compositionally biased region" description="Basic and acidic residues" evidence="1">
    <location>
        <begin position="77"/>
        <end position="92"/>
    </location>
</feature>
<sequence length="639" mass="71902">MPPPMMTLSLPDRITTRPNNKNKHPGLPDLPDKPRRTSAEVAKAREKAAEQQRQEEEERTENAGAAASIEDELMLEDQQREAKRAAETEARKKTAKNVPLQTPKLVVPPVNQQIERTERPARNKSKRPLVIPSSDESDEEPESQTKNRKRSRNDDDYGEEGCEESEEDKTSNDEDVATSKSKKKAPFGREDIMNLRKTNPASGTPDISAKRSHKHVDDASRTGNLRKKKKGSTPSGLHPGWDKNKKNRSSANDDSADKENNTDEEDHIVKRYGGLVEDDEIDDVERAAATKKGGTKRINDDQVECTSWLSDTLVKIAPNPAVPKTQVEARNGDKKWAKRHLPKVAQDEFETVIVPLVRLKAGTLEPWDLLKVEDVQAIVDDVFGSEKYSVAPDGPWMNLVNARLQTWRHGFVTAAEFSVNALIQAYSKTLNSQEDIARAVKYYLSKTNDQQTMVYQWRDVHPKTGKKKVMSIGFLSAQTITRTLGIAHIAKFPEAIVDFEKERPVGALILATQAVEHVFLQWTTGEFVKGTKQFSLENYGNTTKFETKIDPVTRRKTVHKSTVHRFTHFIETIEAKFNDNSWKAILDEANTYAPKRSKQKEAKTTEKASQFKNVMVIEEAPRVKFVAESDAESDAGSDT</sequence>
<proteinExistence type="predicted"/>
<dbReference type="OrthoDB" id="3014170at2759"/>
<feature type="compositionally biased region" description="Acidic residues" evidence="1">
    <location>
        <begin position="156"/>
        <end position="167"/>
    </location>
</feature>